<dbReference type="RefSeq" id="XP_022935532.1">
    <property type="nucleotide sequence ID" value="XM_023079764.1"/>
</dbReference>
<evidence type="ECO:0000256" key="1">
    <source>
        <dbReference type="ARBA" id="ARBA00022737"/>
    </source>
</evidence>
<sequence>MVEESGTVEAVPQQQSSFPPDSASAVVPAVIPVENSNTPQLESDTRPPPVLPDAILIPSSASAPVSSPKPSDLTQLFLYKNHLHEYTQKSRIPLPVYQTFDEGSQGIPKYRSTVVVDEVHYVSPNTFRNRRAAEQDAARIALEYISKKAKDDGFVLLHEDLMLCKSILSEYTVKMSLKRPMYTTKQHEGSVPIFQSTLVFDGVVYTGDISRSKKEAEQLAARAAILSLHDAGNPKSQKTLAEIIASKVRLHAMMQKVKDSHPSQIQPKYMPDNTVEHVTTTVNEDKEVNGAILDNVVACGAISEICPTISHLGPEFRSIKPEASSPSERLPIESVPSTSEEPVGDRATGSKKRSKNKRKARKKLCMENQVATGTSQTAPCSIAQ</sequence>
<feature type="compositionally biased region" description="Low complexity" evidence="4">
    <location>
        <begin position="16"/>
        <end position="33"/>
    </location>
</feature>
<feature type="compositionally biased region" description="Basic residues" evidence="4">
    <location>
        <begin position="349"/>
        <end position="363"/>
    </location>
</feature>
<reference evidence="7" key="1">
    <citation type="submission" date="2025-08" db="UniProtKB">
        <authorList>
            <consortium name="RefSeq"/>
        </authorList>
    </citation>
    <scope>IDENTIFICATION</scope>
    <source>
        <tissue evidence="7">Young leaves</tissue>
    </source>
</reference>
<dbReference type="KEGG" id="cmos:111442377"/>
<dbReference type="SUPFAM" id="SSF54768">
    <property type="entry name" value="dsRNA-binding domain-like"/>
    <property type="match status" value="2"/>
</dbReference>
<gene>
    <name evidence="7" type="primary">LOC111442377</name>
</gene>
<evidence type="ECO:0000256" key="4">
    <source>
        <dbReference type="SAM" id="MobiDB-lite"/>
    </source>
</evidence>
<dbReference type="PANTHER" id="PTHR46031:SF37">
    <property type="entry name" value="DRBM DOMAIN-CONTAINING PROTEIN"/>
    <property type="match status" value="1"/>
</dbReference>
<evidence type="ECO:0000256" key="2">
    <source>
        <dbReference type="ARBA" id="ARBA00022884"/>
    </source>
</evidence>
<dbReference type="GeneID" id="111442377"/>
<accession>A0A6J1F5U3</accession>
<keyword evidence="1" id="KW-0677">Repeat</keyword>
<dbReference type="Pfam" id="PF00035">
    <property type="entry name" value="dsrm"/>
    <property type="match status" value="2"/>
</dbReference>
<feature type="domain" description="DRBM" evidence="5">
    <location>
        <begin position="78"/>
        <end position="147"/>
    </location>
</feature>
<dbReference type="PROSITE" id="PS50137">
    <property type="entry name" value="DS_RBD"/>
    <property type="match status" value="1"/>
</dbReference>
<dbReference type="AlphaFoldDB" id="A0A6J1F5U3"/>
<feature type="compositionally biased region" description="Polar residues" evidence="4">
    <location>
        <begin position="369"/>
        <end position="384"/>
    </location>
</feature>
<dbReference type="Proteomes" id="UP000504609">
    <property type="component" value="Unplaced"/>
</dbReference>
<dbReference type="PANTHER" id="PTHR46031">
    <property type="match status" value="1"/>
</dbReference>
<evidence type="ECO:0000259" key="5">
    <source>
        <dbReference type="PROSITE" id="PS50137"/>
    </source>
</evidence>
<evidence type="ECO:0000313" key="7">
    <source>
        <dbReference type="RefSeq" id="XP_022935532.1"/>
    </source>
</evidence>
<keyword evidence="2 3" id="KW-0694">RNA-binding</keyword>
<name>A0A6J1F5U3_CUCMO</name>
<dbReference type="GO" id="GO:0003723">
    <property type="term" value="F:RNA binding"/>
    <property type="evidence" value="ECO:0007669"/>
    <property type="project" value="UniProtKB-UniRule"/>
</dbReference>
<keyword evidence="6" id="KW-1185">Reference proteome</keyword>
<feature type="region of interest" description="Disordered" evidence="4">
    <location>
        <begin position="1"/>
        <end position="48"/>
    </location>
</feature>
<proteinExistence type="predicted"/>
<dbReference type="InterPro" id="IPR014720">
    <property type="entry name" value="dsRBD_dom"/>
</dbReference>
<dbReference type="Gene3D" id="3.30.160.20">
    <property type="match status" value="2"/>
</dbReference>
<dbReference type="SMART" id="SM00358">
    <property type="entry name" value="DSRM"/>
    <property type="match status" value="2"/>
</dbReference>
<evidence type="ECO:0000313" key="6">
    <source>
        <dbReference type="Proteomes" id="UP000504609"/>
    </source>
</evidence>
<evidence type="ECO:0000256" key="3">
    <source>
        <dbReference type="PROSITE-ProRule" id="PRU00266"/>
    </source>
</evidence>
<protein>
    <submittedName>
        <fullName evidence="7">Double-stranded RNA-binding protein 4-like isoform X1</fullName>
    </submittedName>
</protein>
<feature type="region of interest" description="Disordered" evidence="4">
    <location>
        <begin position="317"/>
        <end position="384"/>
    </location>
</feature>
<organism evidence="6 7">
    <name type="scientific">Cucurbita moschata</name>
    <name type="common">Winter crookneck squash</name>
    <name type="synonym">Cucurbita pepo var. moschata</name>
    <dbReference type="NCBI Taxonomy" id="3662"/>
    <lineage>
        <taxon>Eukaryota</taxon>
        <taxon>Viridiplantae</taxon>
        <taxon>Streptophyta</taxon>
        <taxon>Embryophyta</taxon>
        <taxon>Tracheophyta</taxon>
        <taxon>Spermatophyta</taxon>
        <taxon>Magnoliopsida</taxon>
        <taxon>eudicotyledons</taxon>
        <taxon>Gunneridae</taxon>
        <taxon>Pentapetalae</taxon>
        <taxon>rosids</taxon>
        <taxon>fabids</taxon>
        <taxon>Cucurbitales</taxon>
        <taxon>Cucurbitaceae</taxon>
        <taxon>Cucurbiteae</taxon>
        <taxon>Cucurbita</taxon>
    </lineage>
</organism>